<feature type="transmembrane region" description="Helical" evidence="2">
    <location>
        <begin position="103"/>
        <end position="123"/>
    </location>
</feature>
<feature type="compositionally biased region" description="Polar residues" evidence="1">
    <location>
        <begin position="15"/>
        <end position="32"/>
    </location>
</feature>
<dbReference type="InterPro" id="IPR021855">
    <property type="entry name" value="PAM68-like"/>
</dbReference>
<keyword evidence="2" id="KW-0472">Membrane</keyword>
<dbReference type="PANTHER" id="PTHR34575:SF1">
    <property type="entry name" value="PROTEIN PAM68, CHLOROPLASTIC"/>
    <property type="match status" value="1"/>
</dbReference>
<dbReference type="Pfam" id="PF11947">
    <property type="entry name" value="DUF3464"/>
    <property type="match status" value="1"/>
</dbReference>
<protein>
    <submittedName>
        <fullName evidence="3">Uncharacterized protein</fullName>
    </submittedName>
</protein>
<feature type="compositionally biased region" description="Basic residues" evidence="1">
    <location>
        <begin position="35"/>
        <end position="52"/>
    </location>
</feature>
<dbReference type="AlphaFoldDB" id="A0AAW1SWE8"/>
<comment type="caution">
    <text evidence="3">The sequence shown here is derived from an EMBL/GenBank/DDBJ whole genome shotgun (WGS) entry which is preliminary data.</text>
</comment>
<dbReference type="EMBL" id="JALJOV010000734">
    <property type="protein sequence ID" value="KAK9861580.1"/>
    <property type="molecule type" value="Genomic_DNA"/>
</dbReference>
<keyword evidence="2" id="KW-0812">Transmembrane</keyword>
<sequence>MHIAQQSQPAAASATRLTTSKAQPCSRSSPDSCQHRHRHWLHTRLGRTRRPSHLQATKQRRALDPDQRPPKPSKPDTSSTPETLIAERDEVPEEVNARVLQRILIFAGVPVFTGILLLPLIVYLKTVQKWEIPNWAVLIVQTSTFGAGFFGISYGALSASWEPNREGSKLGFTEFKANLALALQDLRRRR</sequence>
<gene>
    <name evidence="3" type="ORF">WJX84_000584</name>
</gene>
<evidence type="ECO:0000256" key="1">
    <source>
        <dbReference type="SAM" id="MobiDB-lite"/>
    </source>
</evidence>
<evidence type="ECO:0000313" key="3">
    <source>
        <dbReference type="EMBL" id="KAK9861580.1"/>
    </source>
</evidence>
<reference evidence="3 4" key="1">
    <citation type="journal article" date="2024" name="Nat. Commun.">
        <title>Phylogenomics reveals the evolutionary origins of lichenization in chlorophyte algae.</title>
        <authorList>
            <person name="Puginier C."/>
            <person name="Libourel C."/>
            <person name="Otte J."/>
            <person name="Skaloud P."/>
            <person name="Haon M."/>
            <person name="Grisel S."/>
            <person name="Petersen M."/>
            <person name="Berrin J.G."/>
            <person name="Delaux P.M."/>
            <person name="Dal Grande F."/>
            <person name="Keller J."/>
        </authorList>
    </citation>
    <scope>NUCLEOTIDE SEQUENCE [LARGE SCALE GENOMIC DNA]</scope>
    <source>
        <strain evidence="3 4">SAG 2523</strain>
    </source>
</reference>
<feature type="region of interest" description="Disordered" evidence="1">
    <location>
        <begin position="1"/>
        <end position="88"/>
    </location>
</feature>
<organism evidence="3 4">
    <name type="scientific">Apatococcus fuscideae</name>
    <dbReference type="NCBI Taxonomy" id="2026836"/>
    <lineage>
        <taxon>Eukaryota</taxon>
        <taxon>Viridiplantae</taxon>
        <taxon>Chlorophyta</taxon>
        <taxon>core chlorophytes</taxon>
        <taxon>Trebouxiophyceae</taxon>
        <taxon>Chlorellales</taxon>
        <taxon>Chlorellaceae</taxon>
        <taxon>Apatococcus</taxon>
    </lineage>
</organism>
<proteinExistence type="predicted"/>
<dbReference type="Proteomes" id="UP001485043">
    <property type="component" value="Unassembled WGS sequence"/>
</dbReference>
<feature type="transmembrane region" description="Helical" evidence="2">
    <location>
        <begin position="135"/>
        <end position="157"/>
    </location>
</feature>
<keyword evidence="2" id="KW-1133">Transmembrane helix</keyword>
<name>A0AAW1SWE8_9CHLO</name>
<dbReference type="PANTHER" id="PTHR34575">
    <property type="entry name" value="PROTEIN PAM68, CHLOROPLASTIC"/>
    <property type="match status" value="1"/>
</dbReference>
<evidence type="ECO:0000256" key="2">
    <source>
        <dbReference type="SAM" id="Phobius"/>
    </source>
</evidence>
<keyword evidence="4" id="KW-1185">Reference proteome</keyword>
<evidence type="ECO:0000313" key="4">
    <source>
        <dbReference type="Proteomes" id="UP001485043"/>
    </source>
</evidence>
<feature type="compositionally biased region" description="Low complexity" evidence="1">
    <location>
        <begin position="1"/>
        <end position="14"/>
    </location>
</feature>
<accession>A0AAW1SWE8</accession>